<evidence type="ECO:0000259" key="3">
    <source>
        <dbReference type="PROSITE" id="PS50887"/>
    </source>
</evidence>
<dbReference type="RefSeq" id="WP_341627170.1">
    <property type="nucleotide sequence ID" value="NZ_JBAKBA010000008.1"/>
</dbReference>
<evidence type="ECO:0000256" key="1">
    <source>
        <dbReference type="SAM" id="Phobius"/>
    </source>
</evidence>
<dbReference type="PROSITE" id="PS50887">
    <property type="entry name" value="GGDEF"/>
    <property type="match status" value="1"/>
</dbReference>
<feature type="transmembrane region" description="Helical" evidence="1">
    <location>
        <begin position="6"/>
        <end position="24"/>
    </location>
</feature>
<dbReference type="InterPro" id="IPR050706">
    <property type="entry name" value="Cyclic-di-GMP_PDE-like"/>
</dbReference>
<dbReference type="PANTHER" id="PTHR33121:SF70">
    <property type="entry name" value="SIGNALING PROTEIN YKOW"/>
    <property type="match status" value="1"/>
</dbReference>
<dbReference type="PANTHER" id="PTHR33121">
    <property type="entry name" value="CYCLIC DI-GMP PHOSPHODIESTERASE PDEF"/>
    <property type="match status" value="1"/>
</dbReference>
<feature type="domain" description="EAL" evidence="2">
    <location>
        <begin position="271"/>
        <end position="522"/>
    </location>
</feature>
<dbReference type="InterPro" id="IPR000160">
    <property type="entry name" value="GGDEF_dom"/>
</dbReference>
<dbReference type="InterPro" id="IPR001633">
    <property type="entry name" value="EAL_dom"/>
</dbReference>
<keyword evidence="5" id="KW-1185">Reference proteome</keyword>
<feature type="transmembrane region" description="Helical" evidence="1">
    <location>
        <begin position="36"/>
        <end position="58"/>
    </location>
</feature>
<dbReference type="InterPro" id="IPR043128">
    <property type="entry name" value="Rev_trsase/Diguanyl_cyclase"/>
</dbReference>
<feature type="domain" description="GGDEF" evidence="3">
    <location>
        <begin position="131"/>
        <end position="263"/>
    </location>
</feature>
<dbReference type="CDD" id="cd01948">
    <property type="entry name" value="EAL"/>
    <property type="match status" value="1"/>
</dbReference>
<dbReference type="InterPro" id="IPR035919">
    <property type="entry name" value="EAL_sf"/>
</dbReference>
<dbReference type="SUPFAM" id="SSF141868">
    <property type="entry name" value="EAL domain-like"/>
    <property type="match status" value="1"/>
</dbReference>
<dbReference type="SMART" id="SM00267">
    <property type="entry name" value="GGDEF"/>
    <property type="match status" value="1"/>
</dbReference>
<evidence type="ECO:0000313" key="4">
    <source>
        <dbReference type="EMBL" id="MEL0658517.1"/>
    </source>
</evidence>
<gene>
    <name evidence="4" type="ORF">V6255_05110</name>
</gene>
<dbReference type="CDD" id="cd01949">
    <property type="entry name" value="GGDEF"/>
    <property type="match status" value="1"/>
</dbReference>
<keyword evidence="1" id="KW-1133">Transmembrane helix</keyword>
<accession>A0ABU9H9H3</accession>
<name>A0ABU9H9H3_9GAMM</name>
<sequence>MNEFFIAIIIVGTVLLLASLMTTLKICQKNDSSAWYLLFYFIILFIIGYLGILYYFLYFQLDPILVSTVACILFGGGGFVYLVIKLSYSSLLSLEEAVEVQRYQAEHDILTGLPNRKMFFKSLSHIISESTPCSVLFIDLNDFKQVNDSFGHYCGDQLLIATAHALKFNLSDHYSLFRLAGDEFAILSTYQSEKGLQRCINLIRKSVQAPLKIDKQLINVNFSIGVSHYPQDSLDMYELVKHADLAMYEAKRTNKNLVYYDAELSQREGEILLMTNKIKGAIEQDEFLLFYQPMICTKTNKQHGLEVLIRWPQPDGSFLSPDYFIMIAERSSLILSVTKWVVIEAVNNLKVLQAAGFTGALHINLSAQDLNSHEFYDYVAELFKEDESISDVIVFEITESAMMTNIQGAKEMIMALNAMGFQFSIDDFGTGFSSLSLLRELSIKQIKIDRSFVDGMLKQKADYAIVKSIIFLAKQLECEVIAEGIENRETEQELINLDCDYLQGYYYSKPISLEDIKCKYLN</sequence>
<evidence type="ECO:0000259" key="2">
    <source>
        <dbReference type="PROSITE" id="PS50883"/>
    </source>
</evidence>
<dbReference type="Proteomes" id="UP001366060">
    <property type="component" value="Unassembled WGS sequence"/>
</dbReference>
<organism evidence="4 5">
    <name type="scientific">Psychromonas arctica</name>
    <dbReference type="NCBI Taxonomy" id="168275"/>
    <lineage>
        <taxon>Bacteria</taxon>
        <taxon>Pseudomonadati</taxon>
        <taxon>Pseudomonadota</taxon>
        <taxon>Gammaproteobacteria</taxon>
        <taxon>Alteromonadales</taxon>
        <taxon>Psychromonadaceae</taxon>
        <taxon>Psychromonas</taxon>
    </lineage>
</organism>
<dbReference type="PROSITE" id="PS50883">
    <property type="entry name" value="EAL"/>
    <property type="match status" value="1"/>
</dbReference>
<comment type="caution">
    <text evidence="4">The sequence shown here is derived from an EMBL/GenBank/DDBJ whole genome shotgun (WGS) entry which is preliminary data.</text>
</comment>
<dbReference type="Gene3D" id="3.20.20.450">
    <property type="entry name" value="EAL domain"/>
    <property type="match status" value="1"/>
</dbReference>
<dbReference type="NCBIfam" id="TIGR00254">
    <property type="entry name" value="GGDEF"/>
    <property type="match status" value="1"/>
</dbReference>
<keyword evidence="1" id="KW-0472">Membrane</keyword>
<dbReference type="SUPFAM" id="SSF55073">
    <property type="entry name" value="Nucleotide cyclase"/>
    <property type="match status" value="1"/>
</dbReference>
<feature type="transmembrane region" description="Helical" evidence="1">
    <location>
        <begin position="64"/>
        <end position="84"/>
    </location>
</feature>
<protein>
    <submittedName>
        <fullName evidence="4">EAL domain-containing protein</fullName>
    </submittedName>
</protein>
<dbReference type="Gene3D" id="3.30.70.270">
    <property type="match status" value="1"/>
</dbReference>
<keyword evidence="1" id="KW-0812">Transmembrane</keyword>
<dbReference type="Pfam" id="PF00563">
    <property type="entry name" value="EAL"/>
    <property type="match status" value="1"/>
</dbReference>
<proteinExistence type="predicted"/>
<reference evidence="4 5" key="1">
    <citation type="submission" date="2024-02" db="EMBL/GenBank/DDBJ databases">
        <title>Bacteria isolated from the canopy kelp, Nereocystis luetkeana.</title>
        <authorList>
            <person name="Pfister C.A."/>
            <person name="Younker I.T."/>
            <person name="Light S.H."/>
        </authorList>
    </citation>
    <scope>NUCLEOTIDE SEQUENCE [LARGE SCALE GENOMIC DNA]</scope>
    <source>
        <strain evidence="4 5">TI.2.07</strain>
    </source>
</reference>
<dbReference type="SMART" id="SM00052">
    <property type="entry name" value="EAL"/>
    <property type="match status" value="1"/>
</dbReference>
<dbReference type="EMBL" id="JBAKBA010000008">
    <property type="protein sequence ID" value="MEL0658517.1"/>
    <property type="molecule type" value="Genomic_DNA"/>
</dbReference>
<dbReference type="InterPro" id="IPR029787">
    <property type="entry name" value="Nucleotide_cyclase"/>
</dbReference>
<dbReference type="Pfam" id="PF00990">
    <property type="entry name" value="GGDEF"/>
    <property type="match status" value="1"/>
</dbReference>
<evidence type="ECO:0000313" key="5">
    <source>
        <dbReference type="Proteomes" id="UP001366060"/>
    </source>
</evidence>